<reference evidence="2" key="1">
    <citation type="submission" date="2013-09" db="EMBL/GenBank/DDBJ databases">
        <title>The Genome Sequence of Anopheles maculatus species B.</title>
        <authorList>
            <consortium name="The Broad Institute Genomics Platform"/>
            <person name="Neafsey D.E."/>
            <person name="Besansky N."/>
            <person name="Howell P."/>
            <person name="Walton C."/>
            <person name="Young S.K."/>
            <person name="Zeng Q."/>
            <person name="Gargeya S."/>
            <person name="Fitzgerald M."/>
            <person name="Haas B."/>
            <person name="Abouelleil A."/>
            <person name="Allen A.W."/>
            <person name="Alvarado L."/>
            <person name="Arachchi H.M."/>
            <person name="Berlin A.M."/>
            <person name="Chapman S.B."/>
            <person name="Gainer-Dewar J."/>
            <person name="Goldberg J."/>
            <person name="Griggs A."/>
            <person name="Gujja S."/>
            <person name="Hansen M."/>
            <person name="Howarth C."/>
            <person name="Imamovic A."/>
            <person name="Ireland A."/>
            <person name="Larimer J."/>
            <person name="McCowan C."/>
            <person name="Murphy C."/>
            <person name="Pearson M."/>
            <person name="Poon T.W."/>
            <person name="Priest M."/>
            <person name="Roberts A."/>
            <person name="Saif S."/>
            <person name="Shea T."/>
            <person name="Sisk P."/>
            <person name="Sykes S."/>
            <person name="Wortman J."/>
            <person name="Nusbaum C."/>
            <person name="Birren B."/>
        </authorList>
    </citation>
    <scope>NUCLEOTIDE SEQUENCE [LARGE SCALE GENOMIC DNA]</scope>
    <source>
        <strain evidence="2">maculatus3</strain>
    </source>
</reference>
<protein>
    <submittedName>
        <fullName evidence="1">Uncharacterized protein</fullName>
    </submittedName>
</protein>
<dbReference type="Proteomes" id="UP000075901">
    <property type="component" value="Unassembled WGS sequence"/>
</dbReference>
<accession>A0A182SJZ7</accession>
<dbReference type="VEuPathDB" id="VectorBase:AMAM008281"/>
<reference evidence="1" key="2">
    <citation type="submission" date="2020-05" db="UniProtKB">
        <authorList>
            <consortium name="EnsemblMetazoa"/>
        </authorList>
    </citation>
    <scope>IDENTIFICATION</scope>
    <source>
        <strain evidence="1">maculatus3</strain>
    </source>
</reference>
<keyword evidence="2" id="KW-1185">Reference proteome</keyword>
<sequence>MMHYLSLQKLYFFNPFHTTVSEQLLPFYVREDFETSATASSKLNIFNGMPIRCTVFPRNPTLLPWDMLPDSFLSVRYVQQSIQASNGSGGLDGMLLGNLAVAMNFTAETMDASD</sequence>
<evidence type="ECO:0000313" key="2">
    <source>
        <dbReference type="Proteomes" id="UP000075901"/>
    </source>
</evidence>
<organism evidence="1 2">
    <name type="scientific">Anopheles maculatus</name>
    <dbReference type="NCBI Taxonomy" id="74869"/>
    <lineage>
        <taxon>Eukaryota</taxon>
        <taxon>Metazoa</taxon>
        <taxon>Ecdysozoa</taxon>
        <taxon>Arthropoda</taxon>
        <taxon>Hexapoda</taxon>
        <taxon>Insecta</taxon>
        <taxon>Pterygota</taxon>
        <taxon>Neoptera</taxon>
        <taxon>Endopterygota</taxon>
        <taxon>Diptera</taxon>
        <taxon>Nematocera</taxon>
        <taxon>Culicoidea</taxon>
        <taxon>Culicidae</taxon>
        <taxon>Anophelinae</taxon>
        <taxon>Anopheles</taxon>
        <taxon>Anopheles maculatus group</taxon>
    </lineage>
</organism>
<evidence type="ECO:0000313" key="1">
    <source>
        <dbReference type="EnsemblMetazoa" id="AMAM008281-PA"/>
    </source>
</evidence>
<dbReference type="AlphaFoldDB" id="A0A182SJZ7"/>
<name>A0A182SJZ7_9DIPT</name>
<proteinExistence type="predicted"/>
<dbReference type="EnsemblMetazoa" id="AMAM008281-RA">
    <property type="protein sequence ID" value="AMAM008281-PA"/>
    <property type="gene ID" value="AMAM008281"/>
</dbReference>